<evidence type="ECO:0000256" key="8">
    <source>
        <dbReference type="ARBA" id="ARBA00022741"/>
    </source>
</evidence>
<keyword evidence="12 15" id="KW-0648">Protein biosynthesis</keyword>
<dbReference type="Proteomes" id="UP001204000">
    <property type="component" value="Unassembled WGS sequence"/>
</dbReference>
<comment type="similarity">
    <text evidence="2 15">Belongs to the phenylalanyl-tRNA synthetase beta subunit family. Type 1 subfamily.</text>
</comment>
<evidence type="ECO:0000256" key="14">
    <source>
        <dbReference type="ARBA" id="ARBA00049255"/>
    </source>
</evidence>
<dbReference type="Gene3D" id="3.30.70.380">
    <property type="entry name" value="Ferrodoxin-fold anticodon-binding domain"/>
    <property type="match status" value="1"/>
</dbReference>
<evidence type="ECO:0000256" key="5">
    <source>
        <dbReference type="ARBA" id="ARBA00022555"/>
    </source>
</evidence>
<dbReference type="InterPro" id="IPR005121">
    <property type="entry name" value="Fdx_antiC-bd"/>
</dbReference>
<feature type="domain" description="TRNA-binding" evidence="17">
    <location>
        <begin position="44"/>
        <end position="158"/>
    </location>
</feature>
<evidence type="ECO:0000256" key="2">
    <source>
        <dbReference type="ARBA" id="ARBA00008653"/>
    </source>
</evidence>
<evidence type="ECO:0000256" key="13">
    <source>
        <dbReference type="ARBA" id="ARBA00023146"/>
    </source>
</evidence>
<dbReference type="SMART" id="SM00873">
    <property type="entry name" value="B3_4"/>
    <property type="match status" value="1"/>
</dbReference>
<keyword evidence="6 15" id="KW-0436">Ligase</keyword>
<evidence type="ECO:0000256" key="3">
    <source>
        <dbReference type="ARBA" id="ARBA00011209"/>
    </source>
</evidence>
<organism evidence="20 21">
    <name type="scientific">Corynebacterium stercoris</name>
    <dbReference type="NCBI Taxonomy" id="2943490"/>
    <lineage>
        <taxon>Bacteria</taxon>
        <taxon>Bacillati</taxon>
        <taxon>Actinomycetota</taxon>
        <taxon>Actinomycetes</taxon>
        <taxon>Mycobacteriales</taxon>
        <taxon>Corynebacteriaceae</taxon>
        <taxon>Corynebacterium</taxon>
    </lineage>
</organism>
<feature type="domain" description="FDX-ACB" evidence="18">
    <location>
        <begin position="756"/>
        <end position="849"/>
    </location>
</feature>
<dbReference type="InterPro" id="IPR012340">
    <property type="entry name" value="NA-bd_OB-fold"/>
</dbReference>
<dbReference type="InterPro" id="IPR045060">
    <property type="entry name" value="Phe-tRNA-ligase_IIc_bsu"/>
</dbReference>
<reference evidence="20" key="1">
    <citation type="submission" date="2022-05" db="EMBL/GenBank/DDBJ databases">
        <title>Corynebacterium sp. TA-R-1 sp. nov., isolated from human feces.</title>
        <authorList>
            <person name="Shamsuzzaman M."/>
            <person name="Dahal R.H."/>
        </authorList>
    </citation>
    <scope>NUCLEOTIDE SEQUENCE</scope>
    <source>
        <strain evidence="20">TA-R-1</strain>
    </source>
</reference>
<feature type="binding site" evidence="15">
    <location>
        <position position="483"/>
    </location>
    <ligand>
        <name>Mg(2+)</name>
        <dbReference type="ChEBI" id="CHEBI:18420"/>
        <note>shared with alpha subunit</note>
    </ligand>
</feature>
<dbReference type="PROSITE" id="PS51447">
    <property type="entry name" value="FDX_ACB"/>
    <property type="match status" value="1"/>
</dbReference>
<comment type="subunit">
    <text evidence="3 15">Tetramer of two alpha and two beta subunits.</text>
</comment>
<dbReference type="Pfam" id="PF03147">
    <property type="entry name" value="FDX-ACB"/>
    <property type="match status" value="1"/>
</dbReference>
<dbReference type="NCBIfam" id="TIGR00472">
    <property type="entry name" value="pheT_bact"/>
    <property type="match status" value="1"/>
</dbReference>
<dbReference type="InterPro" id="IPR041616">
    <property type="entry name" value="PheRS_beta_core"/>
</dbReference>
<evidence type="ECO:0000256" key="15">
    <source>
        <dbReference type="HAMAP-Rule" id="MF_00283"/>
    </source>
</evidence>
<evidence type="ECO:0000256" key="11">
    <source>
        <dbReference type="ARBA" id="ARBA00022884"/>
    </source>
</evidence>
<evidence type="ECO:0000256" key="16">
    <source>
        <dbReference type="PROSITE-ProRule" id="PRU00209"/>
    </source>
</evidence>
<proteinExistence type="inferred from homology"/>
<keyword evidence="8 15" id="KW-0547">Nucleotide-binding</keyword>
<keyword evidence="21" id="KW-1185">Reference proteome</keyword>
<evidence type="ECO:0000313" key="20">
    <source>
        <dbReference type="EMBL" id="MCP1388548.1"/>
    </source>
</evidence>
<dbReference type="SUPFAM" id="SSF54991">
    <property type="entry name" value="Anticodon-binding domain of PheRS"/>
    <property type="match status" value="1"/>
</dbReference>
<gene>
    <name evidence="15 20" type="primary">pheT</name>
    <name evidence="20" type="ORF">M5J20_10215</name>
</gene>
<dbReference type="Pfam" id="PF01588">
    <property type="entry name" value="tRNA_bind"/>
    <property type="match status" value="1"/>
</dbReference>
<keyword evidence="10 15" id="KW-0460">Magnesium</keyword>
<evidence type="ECO:0000256" key="10">
    <source>
        <dbReference type="ARBA" id="ARBA00022842"/>
    </source>
</evidence>
<dbReference type="InterPro" id="IPR036690">
    <property type="entry name" value="Fdx_antiC-bd_sf"/>
</dbReference>
<dbReference type="InterPro" id="IPR004532">
    <property type="entry name" value="Phe-tRNA-ligase_IIc_bsu_bact"/>
</dbReference>
<dbReference type="CDD" id="cd00769">
    <property type="entry name" value="PheRS_beta_core"/>
    <property type="match status" value="1"/>
</dbReference>
<keyword evidence="13 15" id="KW-0030">Aminoacyl-tRNA synthetase</keyword>
<dbReference type="SMART" id="SM00874">
    <property type="entry name" value="B5"/>
    <property type="match status" value="1"/>
</dbReference>
<evidence type="ECO:0000259" key="19">
    <source>
        <dbReference type="PROSITE" id="PS51483"/>
    </source>
</evidence>
<dbReference type="InterPro" id="IPR005146">
    <property type="entry name" value="B3/B4_tRNA-bd"/>
</dbReference>
<comment type="cofactor">
    <cofactor evidence="15">
        <name>Mg(2+)</name>
        <dbReference type="ChEBI" id="CHEBI:18420"/>
    </cofactor>
    <text evidence="15">Binds 2 magnesium ions per tetramer.</text>
</comment>
<keyword evidence="11 16" id="KW-0694">RNA-binding</keyword>
<dbReference type="SUPFAM" id="SSF55681">
    <property type="entry name" value="Class II aaRS and biotin synthetases"/>
    <property type="match status" value="1"/>
</dbReference>
<dbReference type="SUPFAM" id="SSF50249">
    <property type="entry name" value="Nucleic acid-binding proteins"/>
    <property type="match status" value="1"/>
</dbReference>
<evidence type="ECO:0000313" key="21">
    <source>
        <dbReference type="Proteomes" id="UP001204000"/>
    </source>
</evidence>
<dbReference type="InterPro" id="IPR005147">
    <property type="entry name" value="tRNA_synthase_B5-dom"/>
</dbReference>
<name>A0ABT1G694_9CORY</name>
<dbReference type="Gene3D" id="3.30.930.10">
    <property type="entry name" value="Bira Bifunctional Protein, Domain 2"/>
    <property type="match status" value="1"/>
</dbReference>
<dbReference type="EMBL" id="JAMFTQ010000018">
    <property type="protein sequence ID" value="MCP1388548.1"/>
    <property type="molecule type" value="Genomic_DNA"/>
</dbReference>
<dbReference type="InterPro" id="IPR033714">
    <property type="entry name" value="tRNA_bind_bactPheRS"/>
</dbReference>
<keyword evidence="7 15" id="KW-0479">Metal-binding</keyword>
<dbReference type="PROSITE" id="PS50886">
    <property type="entry name" value="TRBD"/>
    <property type="match status" value="1"/>
</dbReference>
<dbReference type="Gene3D" id="3.30.56.10">
    <property type="match status" value="2"/>
</dbReference>
<feature type="binding site" evidence="15">
    <location>
        <position position="493"/>
    </location>
    <ligand>
        <name>Mg(2+)</name>
        <dbReference type="ChEBI" id="CHEBI:18420"/>
        <note>shared with alpha subunit</note>
    </ligand>
</feature>
<accession>A0ABT1G694</accession>
<evidence type="ECO:0000256" key="4">
    <source>
        <dbReference type="ARBA" id="ARBA00022490"/>
    </source>
</evidence>
<evidence type="ECO:0000259" key="17">
    <source>
        <dbReference type="PROSITE" id="PS50886"/>
    </source>
</evidence>
<evidence type="ECO:0000256" key="9">
    <source>
        <dbReference type="ARBA" id="ARBA00022840"/>
    </source>
</evidence>
<dbReference type="Gene3D" id="3.50.40.10">
    <property type="entry name" value="Phenylalanyl-trna Synthetase, Chain B, domain 3"/>
    <property type="match status" value="1"/>
</dbReference>
<keyword evidence="4 15" id="KW-0963">Cytoplasm</keyword>
<dbReference type="GO" id="GO:0004826">
    <property type="term" value="F:phenylalanine-tRNA ligase activity"/>
    <property type="evidence" value="ECO:0007669"/>
    <property type="project" value="UniProtKB-EC"/>
</dbReference>
<dbReference type="HAMAP" id="MF_00283">
    <property type="entry name" value="Phe_tRNA_synth_beta1"/>
    <property type="match status" value="1"/>
</dbReference>
<comment type="caution">
    <text evidence="15">Lacks conserved residue(s) required for the propagation of feature annotation.</text>
</comment>
<dbReference type="SMART" id="SM00896">
    <property type="entry name" value="FDX-ACB"/>
    <property type="match status" value="1"/>
</dbReference>
<feature type="domain" description="B5" evidence="19">
    <location>
        <begin position="424"/>
        <end position="505"/>
    </location>
</feature>
<dbReference type="SUPFAM" id="SSF56037">
    <property type="entry name" value="PheT/TilS domain"/>
    <property type="match status" value="1"/>
</dbReference>
<keyword evidence="5 16" id="KW-0820">tRNA-binding</keyword>
<keyword evidence="9 15" id="KW-0067">ATP-binding</keyword>
<dbReference type="EC" id="6.1.1.20" evidence="15"/>
<dbReference type="RefSeq" id="WP_253579258.1">
    <property type="nucleotide sequence ID" value="NZ_JAMFTQ010000018.1"/>
</dbReference>
<evidence type="ECO:0000256" key="12">
    <source>
        <dbReference type="ARBA" id="ARBA00022917"/>
    </source>
</evidence>
<dbReference type="Pfam" id="PF03483">
    <property type="entry name" value="B3_4"/>
    <property type="match status" value="1"/>
</dbReference>
<comment type="caution">
    <text evidence="20">The sequence shown here is derived from an EMBL/GenBank/DDBJ whole genome shotgun (WGS) entry which is preliminary data.</text>
</comment>
<evidence type="ECO:0000256" key="1">
    <source>
        <dbReference type="ARBA" id="ARBA00004496"/>
    </source>
</evidence>
<dbReference type="PANTHER" id="PTHR10947">
    <property type="entry name" value="PHENYLALANYL-TRNA SYNTHETASE BETA CHAIN AND LEUCINE-RICH REPEAT-CONTAINING PROTEIN 47"/>
    <property type="match status" value="1"/>
</dbReference>
<evidence type="ECO:0000256" key="6">
    <source>
        <dbReference type="ARBA" id="ARBA00022598"/>
    </source>
</evidence>
<comment type="subcellular location">
    <subcellularLocation>
        <location evidence="1 15">Cytoplasm</location>
    </subcellularLocation>
</comment>
<dbReference type="PROSITE" id="PS51483">
    <property type="entry name" value="B5"/>
    <property type="match status" value="1"/>
</dbReference>
<evidence type="ECO:0000256" key="7">
    <source>
        <dbReference type="ARBA" id="ARBA00022723"/>
    </source>
</evidence>
<dbReference type="Pfam" id="PF03484">
    <property type="entry name" value="B5"/>
    <property type="match status" value="1"/>
</dbReference>
<dbReference type="InterPro" id="IPR045864">
    <property type="entry name" value="aa-tRNA-synth_II/BPL/LPL"/>
</dbReference>
<protein>
    <recommendedName>
        <fullName evidence="15">Phenylalanine--tRNA ligase beta subunit</fullName>
        <ecNumber evidence="15">6.1.1.20</ecNumber>
    </recommendedName>
    <alternativeName>
        <fullName evidence="15">Phenylalanyl-tRNA synthetase beta subunit</fullName>
        <shortName evidence="15">PheRS</shortName>
    </alternativeName>
</protein>
<sequence length="850" mass="90425">MLISKNWITDLLNNASNTFNPTDEELDAGFVRVGFETEGYQPLPETTGPLVIGRVLEIEELEGFKKPIRYCQVDVGQANGTGEPQGIICGARNFKEGDTVIVSLPGAVLPGGFAIAARETYGHISNGMMASAAELGLTAKSEGIITLSDASVAAAGLEPGQDAREVLGSDDTVFDVNITPDRGYALSARGLAREIASAFDLTFVDVAEDPAVAGVDVSKVPSASGKLIDIDLEPDTKAKRFGLRKVEGIDPKAQAPFWMQRLLMLSGIRSVNAATDVTNFVMLLTGQPMHAFDADKIAGGLHVHNAAGGEEFETLDHTKRTLLPTDVVISDDNGIQSLAGVMGGTTSEISDETINVYFEAATWDELTVAKTARHHKLSSEASRRFERGVDPAIVEVSLDIACALLADAAGGTISPEATIVGEVPAREPIELGVNRPSELIGVEYSVETITKRLEEVGCRVESGTEAGDSSGTLTVTPPTWRGDLTVPVELIEEIVRLEGLDEIPSVLPTPVGGRGLSPLQRRRRAVTHALAYSGYAEIIPTPFIKNTTFDAWGLEADDPRRNTVKVQNPLDAEYGILATTLLPSMLEAIGRNVARGRHDLAIYSVAQTSVKRGDVSPLPSVAARPDEDTLRELVDSLPEQHLHAATVAVGQQELDGPFGKGRDYTWADAIQSARVAASAAGVQLDVEAAQQLPWHPGRCAALTVQTAGVEKITVGYAGELHPQVLEALELPARTCAMEIDLTALPLEQQLPAPMLSSFPAVNQDIALIVDEAVPAEAVRRTIEAAAGELLESVALFDVYRSEQLGEGKKSLAFGLVFRAGDKTLTEDEASEARLRAAEAAAQEHGATMRG</sequence>
<dbReference type="CDD" id="cd02796">
    <property type="entry name" value="tRNA_bind_bactPheRS"/>
    <property type="match status" value="1"/>
</dbReference>
<dbReference type="SUPFAM" id="SSF46955">
    <property type="entry name" value="Putative DNA-binding domain"/>
    <property type="match status" value="1"/>
</dbReference>
<dbReference type="Gene3D" id="2.40.50.140">
    <property type="entry name" value="Nucleic acid-binding proteins"/>
    <property type="match status" value="1"/>
</dbReference>
<evidence type="ECO:0000259" key="18">
    <source>
        <dbReference type="PROSITE" id="PS51447"/>
    </source>
</evidence>
<dbReference type="InterPro" id="IPR009061">
    <property type="entry name" value="DNA-bd_dom_put_sf"/>
</dbReference>
<dbReference type="InterPro" id="IPR020825">
    <property type="entry name" value="Phe-tRNA_synthase-like_B3/B4"/>
</dbReference>
<dbReference type="PANTHER" id="PTHR10947:SF0">
    <property type="entry name" value="PHENYLALANINE--TRNA LIGASE BETA SUBUNIT"/>
    <property type="match status" value="1"/>
</dbReference>
<feature type="binding site" evidence="15">
    <location>
        <position position="492"/>
    </location>
    <ligand>
        <name>Mg(2+)</name>
        <dbReference type="ChEBI" id="CHEBI:18420"/>
        <note>shared with alpha subunit</note>
    </ligand>
</feature>
<dbReference type="Pfam" id="PF17759">
    <property type="entry name" value="tRNA_synthFbeta"/>
    <property type="match status" value="1"/>
</dbReference>
<comment type="catalytic activity">
    <reaction evidence="14 15">
        <text>tRNA(Phe) + L-phenylalanine + ATP = L-phenylalanyl-tRNA(Phe) + AMP + diphosphate + H(+)</text>
        <dbReference type="Rhea" id="RHEA:19413"/>
        <dbReference type="Rhea" id="RHEA-COMP:9668"/>
        <dbReference type="Rhea" id="RHEA-COMP:9699"/>
        <dbReference type="ChEBI" id="CHEBI:15378"/>
        <dbReference type="ChEBI" id="CHEBI:30616"/>
        <dbReference type="ChEBI" id="CHEBI:33019"/>
        <dbReference type="ChEBI" id="CHEBI:58095"/>
        <dbReference type="ChEBI" id="CHEBI:78442"/>
        <dbReference type="ChEBI" id="CHEBI:78531"/>
        <dbReference type="ChEBI" id="CHEBI:456215"/>
        <dbReference type="EC" id="6.1.1.20"/>
    </reaction>
</comment>
<dbReference type="InterPro" id="IPR002547">
    <property type="entry name" value="tRNA-bd_dom"/>
</dbReference>